<dbReference type="InterPro" id="IPR020471">
    <property type="entry name" value="AKR"/>
</dbReference>
<dbReference type="CDD" id="cd19124">
    <property type="entry name" value="AKR_AKR4A_4B"/>
    <property type="match status" value="1"/>
</dbReference>
<dbReference type="Proteomes" id="UP001279734">
    <property type="component" value="Unassembled WGS sequence"/>
</dbReference>
<comment type="caution">
    <text evidence="6">The sequence shown here is derived from an EMBL/GenBank/DDBJ whole genome shotgun (WGS) entry which is preliminary data.</text>
</comment>
<dbReference type="PROSITE" id="PS00798">
    <property type="entry name" value="ALDOKETO_REDUCTASE_1"/>
    <property type="match status" value="1"/>
</dbReference>
<gene>
    <name evidence="6" type="ORF">Nepgr_027973</name>
</gene>
<dbReference type="InterPro" id="IPR018170">
    <property type="entry name" value="Aldo/ket_reductase_CS"/>
</dbReference>
<evidence type="ECO:0000313" key="6">
    <source>
        <dbReference type="EMBL" id="GMH26130.1"/>
    </source>
</evidence>
<dbReference type="Pfam" id="PF00248">
    <property type="entry name" value="Aldo_ket_red"/>
    <property type="match status" value="1"/>
</dbReference>
<dbReference type="PIRSF" id="PIRSF000097">
    <property type="entry name" value="AKR"/>
    <property type="match status" value="1"/>
</dbReference>
<evidence type="ECO:0000256" key="4">
    <source>
        <dbReference type="PIRSR" id="PIRSR000097-3"/>
    </source>
</evidence>
<dbReference type="AlphaFoldDB" id="A0AAD3Y3H0"/>
<dbReference type="PANTHER" id="PTHR11732">
    <property type="entry name" value="ALDO/KETO REDUCTASE"/>
    <property type="match status" value="1"/>
</dbReference>
<feature type="active site" description="Proton donor" evidence="2">
    <location>
        <position position="64"/>
    </location>
</feature>
<keyword evidence="7" id="KW-1185">Reference proteome</keyword>
<dbReference type="InterPro" id="IPR036812">
    <property type="entry name" value="NAD(P)_OxRdtase_dom_sf"/>
</dbReference>
<protein>
    <recommendedName>
        <fullName evidence="5">NADP-dependent oxidoreductase domain-containing protein</fullName>
    </recommendedName>
</protein>
<dbReference type="InterPro" id="IPR044497">
    <property type="entry name" value="AKR4A/B"/>
</dbReference>
<feature type="binding site" evidence="3">
    <location>
        <position position="127"/>
    </location>
    <ligand>
        <name>substrate</name>
    </ligand>
</feature>
<dbReference type="FunFam" id="3.20.20.100:FF:000014">
    <property type="entry name" value="NAD(P)-linked oxidoreductase superfamily protein"/>
    <property type="match status" value="1"/>
</dbReference>
<evidence type="ECO:0000259" key="5">
    <source>
        <dbReference type="Pfam" id="PF00248"/>
    </source>
</evidence>
<feature type="domain" description="NADP-dependent oxidoreductase" evidence="5">
    <location>
        <begin position="29"/>
        <end position="298"/>
    </location>
</feature>
<name>A0AAD3Y3H0_NEPGR</name>
<dbReference type="PROSITE" id="PS00063">
    <property type="entry name" value="ALDOKETO_REDUCTASE_3"/>
    <property type="match status" value="1"/>
</dbReference>
<accession>A0AAD3Y3H0</accession>
<dbReference type="Gene3D" id="3.20.20.100">
    <property type="entry name" value="NADP-dependent oxidoreductase domain"/>
    <property type="match status" value="1"/>
</dbReference>
<organism evidence="6 7">
    <name type="scientific">Nepenthes gracilis</name>
    <name type="common">Slender pitcher plant</name>
    <dbReference type="NCBI Taxonomy" id="150966"/>
    <lineage>
        <taxon>Eukaryota</taxon>
        <taxon>Viridiplantae</taxon>
        <taxon>Streptophyta</taxon>
        <taxon>Embryophyta</taxon>
        <taxon>Tracheophyta</taxon>
        <taxon>Spermatophyta</taxon>
        <taxon>Magnoliopsida</taxon>
        <taxon>eudicotyledons</taxon>
        <taxon>Gunneridae</taxon>
        <taxon>Pentapetalae</taxon>
        <taxon>Caryophyllales</taxon>
        <taxon>Nepenthaceae</taxon>
        <taxon>Nepenthes</taxon>
    </lineage>
</organism>
<reference evidence="6" key="1">
    <citation type="submission" date="2023-05" db="EMBL/GenBank/DDBJ databases">
        <title>Nepenthes gracilis genome sequencing.</title>
        <authorList>
            <person name="Fukushima K."/>
        </authorList>
    </citation>
    <scope>NUCLEOTIDE SEQUENCE</scope>
    <source>
        <strain evidence="6">SING2019-196</strain>
    </source>
</reference>
<dbReference type="PRINTS" id="PR00069">
    <property type="entry name" value="ALDKETRDTASE"/>
</dbReference>
<feature type="site" description="Lowers pKa of active site Tyr" evidence="4">
    <location>
        <position position="94"/>
    </location>
</feature>
<evidence type="ECO:0000313" key="7">
    <source>
        <dbReference type="Proteomes" id="UP001279734"/>
    </source>
</evidence>
<dbReference type="PROSITE" id="PS00062">
    <property type="entry name" value="ALDOKETO_REDUCTASE_2"/>
    <property type="match status" value="1"/>
</dbReference>
<dbReference type="GO" id="GO:0016616">
    <property type="term" value="F:oxidoreductase activity, acting on the CH-OH group of donors, NAD or NADP as acceptor"/>
    <property type="evidence" value="ECO:0007669"/>
    <property type="project" value="InterPro"/>
</dbReference>
<dbReference type="EMBL" id="BSYO01000030">
    <property type="protein sequence ID" value="GMH26130.1"/>
    <property type="molecule type" value="Genomic_DNA"/>
</dbReference>
<evidence type="ECO:0000256" key="3">
    <source>
        <dbReference type="PIRSR" id="PIRSR000097-2"/>
    </source>
</evidence>
<dbReference type="GO" id="GO:0044550">
    <property type="term" value="P:secondary metabolite biosynthetic process"/>
    <property type="evidence" value="ECO:0007669"/>
    <property type="project" value="UniProtKB-ARBA"/>
</dbReference>
<evidence type="ECO:0000256" key="2">
    <source>
        <dbReference type="PIRSR" id="PIRSR000097-1"/>
    </source>
</evidence>
<proteinExistence type="predicted"/>
<sequence length="329" mass="36535">MDNDCSEVTSLTIPKAPLGHGGRSIPLLGMGTAPDPPVAAEVTKAAVLNALKLGYRHFDTACLYNTEQPLGKAISEALCSGLIKSRDELFITSKLWCSDGHHELVLPALRRTLQNLNLEYIDLYLIHWPVSSKPEIYQYPIKKEDFLAMDYKSVWAAMEECQRLGLTKAIGVSNFSCKKLTDIIASAAITPAVNQVEVNPAWQQKKLIEFCEANGILVTAYSPLAATGTFYGSNIVLESDVLKGIARARGKTVAQVSLRWAYEQGIAVVVKSFNRERMKENLEIFNWELTEEDHKKISTIPQSRVCTGSDYTSCFGPFRTLEELWDGEL</sequence>
<evidence type="ECO:0000256" key="1">
    <source>
        <dbReference type="ARBA" id="ARBA00023002"/>
    </source>
</evidence>
<keyword evidence="1" id="KW-0560">Oxidoreductase</keyword>
<dbReference type="SUPFAM" id="SSF51430">
    <property type="entry name" value="NAD(P)-linked oxidoreductase"/>
    <property type="match status" value="1"/>
</dbReference>
<dbReference type="InterPro" id="IPR023210">
    <property type="entry name" value="NADP_OxRdtase_dom"/>
</dbReference>